<dbReference type="SUPFAM" id="SSF49842">
    <property type="entry name" value="TNF-like"/>
    <property type="match status" value="1"/>
</dbReference>
<dbReference type="GO" id="GO:0005164">
    <property type="term" value="F:tumor necrosis factor receptor binding"/>
    <property type="evidence" value="ECO:0007669"/>
    <property type="project" value="InterPro"/>
</dbReference>
<keyword evidence="6" id="KW-0325">Glycoprotein</keyword>
<keyword evidence="9" id="KW-1185">Reference proteome</keyword>
<evidence type="ECO:0000256" key="5">
    <source>
        <dbReference type="ARBA" id="ARBA00023157"/>
    </source>
</evidence>
<dbReference type="PROSITE" id="PS50049">
    <property type="entry name" value="THD_2"/>
    <property type="match status" value="1"/>
</dbReference>
<keyword evidence="5" id="KW-1015">Disulfide bond</keyword>
<keyword evidence="3" id="KW-0202">Cytokine</keyword>
<organism evidence="9 10">
    <name type="scientific">Pogona vitticeps</name>
    <name type="common">central bearded dragon</name>
    <dbReference type="NCBI Taxonomy" id="103695"/>
    <lineage>
        <taxon>Eukaryota</taxon>
        <taxon>Metazoa</taxon>
        <taxon>Chordata</taxon>
        <taxon>Craniata</taxon>
        <taxon>Vertebrata</taxon>
        <taxon>Euteleostomi</taxon>
        <taxon>Lepidosauria</taxon>
        <taxon>Squamata</taxon>
        <taxon>Bifurcata</taxon>
        <taxon>Unidentata</taxon>
        <taxon>Episquamata</taxon>
        <taxon>Toxicofera</taxon>
        <taxon>Iguania</taxon>
        <taxon>Acrodonta</taxon>
        <taxon>Agamidae</taxon>
        <taxon>Amphibolurinae</taxon>
        <taxon>Pogona</taxon>
    </lineage>
</organism>
<dbReference type="OrthoDB" id="5947373at2759"/>
<evidence type="ECO:0000259" key="8">
    <source>
        <dbReference type="PROSITE" id="PS50049"/>
    </source>
</evidence>
<dbReference type="AlphaFoldDB" id="A0A6J0VCE0"/>
<evidence type="ECO:0000313" key="10">
    <source>
        <dbReference type="RefSeq" id="XP_020670497.2"/>
    </source>
</evidence>
<dbReference type="GO" id="GO:0030890">
    <property type="term" value="P:positive regulation of B cell proliferation"/>
    <property type="evidence" value="ECO:0007669"/>
    <property type="project" value="TreeGrafter"/>
</dbReference>
<dbReference type="GO" id="GO:0006955">
    <property type="term" value="P:immune response"/>
    <property type="evidence" value="ECO:0007669"/>
    <property type="project" value="InterPro"/>
</dbReference>
<dbReference type="PANTHER" id="PTHR15151:SF2">
    <property type="entry name" value="TUMOR NECROSIS FACTOR LIGAND SUPERFAMILY MEMBER 13B"/>
    <property type="match status" value="1"/>
</dbReference>
<dbReference type="GO" id="GO:0016020">
    <property type="term" value="C:membrane"/>
    <property type="evidence" value="ECO:0007669"/>
    <property type="project" value="InterPro"/>
</dbReference>
<evidence type="ECO:0000256" key="3">
    <source>
        <dbReference type="ARBA" id="ARBA00022514"/>
    </source>
</evidence>
<evidence type="ECO:0000256" key="6">
    <source>
        <dbReference type="ARBA" id="ARBA00023180"/>
    </source>
</evidence>
<sequence>MTFMGHMQRKRSPFVSSSSHPTNGLDHKVLLLAFLGLAAFVSSCLTAISLYYVTALKTELAALTNDLNYRIQTRTSFPLSFRPLEKSREARSFVPSHLKVLEASSSQGILPGLHQRSHKAAWSRNKHRGKRSPLRASETVLQSCLQLMADSKSDIQQNDDSSIVPWLLSFKRGTALEEQGNKILVRETGYFFIYGQVLYTDDMFVMGHLIQRKKAHVVGDDLSLVTLFRCIQNMPLTNPNNSCYTAGIAKLEEGDELQLTIPRREANIVLNGDATFFGAVRLL</sequence>
<gene>
    <name evidence="10" type="primary">TNFSF13B</name>
</gene>
<dbReference type="FunCoup" id="A0A6J0VCE0">
    <property type="interactions" value="11"/>
</dbReference>
<evidence type="ECO:0000256" key="1">
    <source>
        <dbReference type="ARBA" id="ARBA00004613"/>
    </source>
</evidence>
<protein>
    <submittedName>
        <fullName evidence="10">Tumor necrosis factor ligand superfamily member 13B</fullName>
    </submittedName>
</protein>
<comment type="subcellular location">
    <subcellularLocation>
        <location evidence="1">Secreted</location>
    </subcellularLocation>
</comment>
<evidence type="ECO:0000256" key="4">
    <source>
        <dbReference type="ARBA" id="ARBA00022525"/>
    </source>
</evidence>
<evidence type="ECO:0000256" key="7">
    <source>
        <dbReference type="SAM" id="MobiDB-lite"/>
    </source>
</evidence>
<dbReference type="PANTHER" id="PTHR15151">
    <property type="entry name" value="PROTEIN EIGER"/>
    <property type="match status" value="1"/>
</dbReference>
<dbReference type="CTD" id="10673"/>
<dbReference type="Gene3D" id="2.60.120.40">
    <property type="match status" value="1"/>
</dbReference>
<reference evidence="9" key="1">
    <citation type="submission" date="2025-05" db="UniProtKB">
        <authorList>
            <consortium name="RefSeq"/>
        </authorList>
    </citation>
    <scope>NUCLEOTIDE SEQUENCE [LARGE SCALE GENOMIC DNA]</scope>
</reference>
<evidence type="ECO:0000313" key="9">
    <source>
        <dbReference type="Proteomes" id="UP001652642"/>
    </source>
</evidence>
<feature type="region of interest" description="Disordered" evidence="7">
    <location>
        <begin position="1"/>
        <end position="21"/>
    </location>
</feature>
<dbReference type="InterPro" id="IPR006052">
    <property type="entry name" value="TNF_dom"/>
</dbReference>
<dbReference type="InterPro" id="IPR008983">
    <property type="entry name" value="Tumour_necrosis_fac-like_dom"/>
</dbReference>
<evidence type="ECO:0000256" key="2">
    <source>
        <dbReference type="ARBA" id="ARBA00008670"/>
    </source>
</evidence>
<dbReference type="GO" id="GO:0005615">
    <property type="term" value="C:extracellular space"/>
    <property type="evidence" value="ECO:0007669"/>
    <property type="project" value="UniProtKB-KW"/>
</dbReference>
<accession>A0A6J0VCE0</accession>
<dbReference type="Proteomes" id="UP001652642">
    <property type="component" value="Chromosome 1"/>
</dbReference>
<dbReference type="InParanoid" id="A0A6J0VCE0"/>
<keyword evidence="4" id="KW-0964">Secreted</keyword>
<dbReference type="GeneID" id="110090944"/>
<dbReference type="KEGG" id="pvt:110090944"/>
<reference evidence="10" key="2">
    <citation type="submission" date="2025-08" db="UniProtKB">
        <authorList>
            <consortium name="RefSeq"/>
        </authorList>
    </citation>
    <scope>IDENTIFICATION</scope>
</reference>
<dbReference type="RefSeq" id="XP_020670497.2">
    <property type="nucleotide sequence ID" value="XM_020814838.2"/>
</dbReference>
<feature type="domain" description="THD" evidence="8">
    <location>
        <begin position="143"/>
        <end position="282"/>
    </location>
</feature>
<proteinExistence type="inferred from homology"/>
<comment type="similarity">
    <text evidence="2">Belongs to the tumor necrosis factor family.</text>
</comment>
<name>A0A6J0VCE0_9SAUR</name>
<dbReference type="Pfam" id="PF00229">
    <property type="entry name" value="TNF"/>
    <property type="match status" value="1"/>
</dbReference>
<dbReference type="InterPro" id="IPR051748">
    <property type="entry name" value="TNF_Ligand_Superfamily"/>
</dbReference>
<dbReference type="GO" id="GO:0005125">
    <property type="term" value="F:cytokine activity"/>
    <property type="evidence" value="ECO:0007669"/>
    <property type="project" value="UniProtKB-KW"/>
</dbReference>